<dbReference type="AlphaFoldDB" id="A0A1H8CRN2"/>
<dbReference type="Gene3D" id="3.20.20.80">
    <property type="entry name" value="Glycosidases"/>
    <property type="match status" value="1"/>
</dbReference>
<feature type="domain" description="Rv2525c-like glycoside hydrolase-like" evidence="3">
    <location>
        <begin position="205"/>
        <end position="321"/>
    </location>
</feature>
<feature type="transmembrane region" description="Helical" evidence="2">
    <location>
        <begin position="7"/>
        <end position="27"/>
    </location>
</feature>
<reference evidence="5" key="1">
    <citation type="submission" date="2016-10" db="EMBL/GenBank/DDBJ databases">
        <authorList>
            <person name="Varghese N."/>
            <person name="Submissions S."/>
        </authorList>
    </citation>
    <scope>NUCLEOTIDE SEQUENCE [LARGE SCALE GENOMIC DNA]</scope>
    <source>
        <strain evidence="5">B48,IBRC-M 10115,DSM 25386,CECT 8001</strain>
    </source>
</reference>
<proteinExistence type="predicted"/>
<dbReference type="STRING" id="930146.SAMN05192533_107189"/>
<dbReference type="EMBL" id="FOBW01000007">
    <property type="protein sequence ID" value="SEM97104.1"/>
    <property type="molecule type" value="Genomic_DNA"/>
</dbReference>
<feature type="region of interest" description="Disordered" evidence="1">
    <location>
        <begin position="32"/>
        <end position="69"/>
    </location>
</feature>
<keyword evidence="2" id="KW-0812">Transmembrane</keyword>
<dbReference type="Proteomes" id="UP000198553">
    <property type="component" value="Unassembled WGS sequence"/>
</dbReference>
<feature type="compositionally biased region" description="Polar residues" evidence="1">
    <location>
        <begin position="46"/>
        <end position="69"/>
    </location>
</feature>
<evidence type="ECO:0000256" key="1">
    <source>
        <dbReference type="SAM" id="MobiDB-lite"/>
    </source>
</evidence>
<evidence type="ECO:0000259" key="3">
    <source>
        <dbReference type="Pfam" id="PF08924"/>
    </source>
</evidence>
<keyword evidence="2" id="KW-0472">Membrane</keyword>
<keyword evidence="5" id="KW-1185">Reference proteome</keyword>
<feature type="compositionally biased region" description="Low complexity" evidence="1">
    <location>
        <begin position="116"/>
        <end position="166"/>
    </location>
</feature>
<organism evidence="4 5">
    <name type="scientific">Mesobacillus persicus</name>
    <dbReference type="NCBI Taxonomy" id="930146"/>
    <lineage>
        <taxon>Bacteria</taxon>
        <taxon>Bacillati</taxon>
        <taxon>Bacillota</taxon>
        <taxon>Bacilli</taxon>
        <taxon>Bacillales</taxon>
        <taxon>Bacillaceae</taxon>
        <taxon>Mesobacillus</taxon>
    </lineage>
</organism>
<protein>
    <recommendedName>
        <fullName evidence="3">Rv2525c-like glycoside hydrolase-like domain-containing protein</fullName>
    </recommendedName>
</protein>
<accession>A0A1H8CRN2</accession>
<evidence type="ECO:0000313" key="5">
    <source>
        <dbReference type="Proteomes" id="UP000198553"/>
    </source>
</evidence>
<evidence type="ECO:0000313" key="4">
    <source>
        <dbReference type="EMBL" id="SEM97104.1"/>
    </source>
</evidence>
<dbReference type="InterPro" id="IPR015020">
    <property type="entry name" value="Rv2525c-like_Glyco_Hydro-like"/>
</dbReference>
<feature type="region of interest" description="Disordered" evidence="1">
    <location>
        <begin position="116"/>
        <end position="173"/>
    </location>
</feature>
<sequence>MGSNRILPLVITGFLAVMISICAFFLIGNNNSSEPTTGETSETEQKTTSNDKTNQGGTSGDSDITNNVENNVDGEEADINNSINNNLQNSSENQIDNSITNNVEVNVDVNVTNNISNNVEGQKDSNSSNDGDNSNNNNGDSNSGENGNSGDDSNGDNNDGNNNGNNNEDENTNQEEIIWGVDSASLTTEDMIACVEDNFGSPDIWGRYLGDKEGVSRGLTSDEIELLQSNDIRILVIWNHFENATGFDNGQSEAEEAIQMAQDLGVPEGVAIFADIEPNYPVDSEFIRGWFETMNESQYTPGFYGVFDPERDLYAAYEQAGADNGQLLENAYVWTAAPNNGITTEDNAPEYQPQAPENAQIGGWQYGLDAQACNIDTNLFNSELLDVLW</sequence>
<keyword evidence="2" id="KW-1133">Transmembrane helix</keyword>
<gene>
    <name evidence="4" type="ORF">SAMN05192533_107189</name>
</gene>
<dbReference type="InterPro" id="IPR017853">
    <property type="entry name" value="GH"/>
</dbReference>
<evidence type="ECO:0000256" key="2">
    <source>
        <dbReference type="SAM" id="Phobius"/>
    </source>
</evidence>
<dbReference type="SUPFAM" id="SSF51445">
    <property type="entry name" value="(Trans)glycosidases"/>
    <property type="match status" value="1"/>
</dbReference>
<name>A0A1H8CRN2_9BACI</name>
<dbReference type="Pfam" id="PF08924">
    <property type="entry name" value="Rv2525c_GlyHyd-like"/>
    <property type="match status" value="1"/>
</dbReference>